<dbReference type="PANTHER" id="PTHR30438:SF2">
    <property type="entry name" value="MEMBRANE PROTEIN"/>
    <property type="match status" value="1"/>
</dbReference>
<evidence type="ECO:0000313" key="4">
    <source>
        <dbReference type="Proteomes" id="UP000036902"/>
    </source>
</evidence>
<feature type="domain" description="YbhG-like alpha-helical hairpin" evidence="2">
    <location>
        <begin position="79"/>
        <end position="212"/>
    </location>
</feature>
<dbReference type="KEGG" id="thu:AC731_002965"/>
<evidence type="ECO:0000256" key="1">
    <source>
        <dbReference type="SAM" id="Coils"/>
    </source>
</evidence>
<dbReference type="FunFam" id="2.40.50.100:FF:000077">
    <property type="entry name" value="Glycoside hydrolase family 43"/>
    <property type="match status" value="1"/>
</dbReference>
<dbReference type="Gene3D" id="2.40.30.170">
    <property type="match status" value="1"/>
</dbReference>
<organism evidence="3 4">
    <name type="scientific">Thauera humireducens</name>
    <dbReference type="NCBI Taxonomy" id="1134435"/>
    <lineage>
        <taxon>Bacteria</taxon>
        <taxon>Pseudomonadati</taxon>
        <taxon>Pseudomonadota</taxon>
        <taxon>Betaproteobacteria</taxon>
        <taxon>Rhodocyclales</taxon>
        <taxon>Zoogloeaceae</taxon>
        <taxon>Thauera</taxon>
    </lineage>
</organism>
<gene>
    <name evidence="3" type="ORF">AC731_002965</name>
</gene>
<sequence length="355" mass="37878">MKNQNRRKTAWILAAGLALAAIVAWSFLRPQDEDGNVVRGNGRIEATEVDVAAKVAGRVQDILVNEGDFVQAGDIVARMDAKALEAQLAQARAEVANAGSARETALAQVAQRKADVAMAEAVLVQRRSELDIARKTSARSQALRADRAISEQVADDNAARVRNAEANISVAHAQIAAAQAGVRAADAQVAQASAAIEAAKAVVARLETEIEDSVLKAPRSGRVQYRVVQPGEVVAGGGKVVSLVDVGDVYMTFFLPEMAAGRVAMGSEARIVLDAAQHYVIPANVSYVASVAQFTPKAVETQSERQKMVFRVKARVDPELLAKYPEQVKTGLPGVAHVRLNDTQPWPETLQVKLP</sequence>
<dbReference type="Gene3D" id="2.40.50.100">
    <property type="match status" value="2"/>
</dbReference>
<dbReference type="PANTHER" id="PTHR30438">
    <property type="entry name" value="36 KDA ANTIGEN-RELATED"/>
    <property type="match status" value="1"/>
</dbReference>
<proteinExistence type="predicted"/>
<keyword evidence="1" id="KW-0175">Coiled coil</keyword>
<dbReference type="Proteomes" id="UP000036902">
    <property type="component" value="Chromosome"/>
</dbReference>
<name>A0A140IE18_9RHOO</name>
<dbReference type="RefSeq" id="WP_048709151.1">
    <property type="nucleotide sequence ID" value="NZ_CP014646.1"/>
</dbReference>
<evidence type="ECO:0000313" key="3">
    <source>
        <dbReference type="EMBL" id="AMO35993.1"/>
    </source>
</evidence>
<dbReference type="GO" id="GO:0005886">
    <property type="term" value="C:plasma membrane"/>
    <property type="evidence" value="ECO:0007669"/>
    <property type="project" value="TreeGrafter"/>
</dbReference>
<protein>
    <recommendedName>
        <fullName evidence="2">YbhG-like alpha-helical hairpin domain-containing protein</fullName>
    </recommendedName>
</protein>
<dbReference type="Pfam" id="PF25881">
    <property type="entry name" value="HH_YBHG"/>
    <property type="match status" value="1"/>
</dbReference>
<dbReference type="SUPFAM" id="SSF111369">
    <property type="entry name" value="HlyD-like secretion proteins"/>
    <property type="match status" value="2"/>
</dbReference>
<reference evidence="4" key="1">
    <citation type="submission" date="2016-03" db="EMBL/GenBank/DDBJ databases">
        <authorList>
            <person name="Ma C."/>
            <person name="Zhou S."/>
            <person name="Yang G."/>
        </authorList>
    </citation>
    <scope>NUCLEOTIDE SEQUENCE [LARGE SCALE GENOMIC DNA]</scope>
    <source>
        <strain evidence="4">SgZ-1</strain>
    </source>
</reference>
<dbReference type="STRING" id="1134435.AC731_002965"/>
<feature type="coiled-coil region" evidence="1">
    <location>
        <begin position="189"/>
        <end position="216"/>
    </location>
</feature>
<dbReference type="InterPro" id="IPR059052">
    <property type="entry name" value="HH_YbhG-like"/>
</dbReference>
<accession>A0A140IE18</accession>
<dbReference type="Gene3D" id="1.10.287.470">
    <property type="entry name" value="Helix hairpin bin"/>
    <property type="match status" value="3"/>
</dbReference>
<dbReference type="AlphaFoldDB" id="A0A140IE18"/>
<keyword evidence="4" id="KW-1185">Reference proteome</keyword>
<dbReference type="EMBL" id="CP014646">
    <property type="protein sequence ID" value="AMO35993.1"/>
    <property type="molecule type" value="Genomic_DNA"/>
</dbReference>
<evidence type="ECO:0000259" key="2">
    <source>
        <dbReference type="Pfam" id="PF25881"/>
    </source>
</evidence>